<evidence type="ECO:0000256" key="1">
    <source>
        <dbReference type="SAM" id="Coils"/>
    </source>
</evidence>
<dbReference type="RefSeq" id="WP_084274786.1">
    <property type="nucleotide sequence ID" value="NZ_AP026671.1"/>
</dbReference>
<dbReference type="STRING" id="1069081.SAMN05660197_0260"/>
<keyword evidence="1" id="KW-0175">Coiled coil</keyword>
<dbReference type="AlphaFoldDB" id="A0A1W1WQD1"/>
<evidence type="ECO:0000256" key="2">
    <source>
        <dbReference type="SAM" id="Phobius"/>
    </source>
</evidence>
<proteinExistence type="predicted"/>
<evidence type="ECO:0000313" key="3">
    <source>
        <dbReference type="EMBL" id="SMC08508.1"/>
    </source>
</evidence>
<gene>
    <name evidence="3" type="ORF">SAMN05660197_0260</name>
</gene>
<accession>A0A1W1WQD1</accession>
<reference evidence="4" key="1">
    <citation type="submission" date="2017-04" db="EMBL/GenBank/DDBJ databases">
        <authorList>
            <person name="Varghese N."/>
            <person name="Submissions S."/>
        </authorList>
    </citation>
    <scope>NUCLEOTIDE SEQUENCE [LARGE SCALE GENOMIC DNA]</scope>
    <source>
        <strain evidence="4">DSM 16512</strain>
    </source>
</reference>
<keyword evidence="2" id="KW-0472">Membrane</keyword>
<dbReference type="OrthoDB" id="5373216at2"/>
<dbReference type="Proteomes" id="UP000192602">
    <property type="component" value="Unassembled WGS sequence"/>
</dbReference>
<keyword evidence="2" id="KW-1133">Transmembrane helix</keyword>
<keyword evidence="4" id="KW-1185">Reference proteome</keyword>
<organism evidence="3 4">
    <name type="scientific">Nitratiruptor tergarcus DSM 16512</name>
    <dbReference type="NCBI Taxonomy" id="1069081"/>
    <lineage>
        <taxon>Bacteria</taxon>
        <taxon>Pseudomonadati</taxon>
        <taxon>Campylobacterota</taxon>
        <taxon>Epsilonproteobacteria</taxon>
        <taxon>Nautiliales</taxon>
        <taxon>Nitratiruptoraceae</taxon>
        <taxon>Nitratiruptor</taxon>
    </lineage>
</organism>
<feature type="transmembrane region" description="Helical" evidence="2">
    <location>
        <begin position="21"/>
        <end position="43"/>
    </location>
</feature>
<keyword evidence="2" id="KW-0812">Transmembrane</keyword>
<evidence type="ECO:0000313" key="4">
    <source>
        <dbReference type="Proteomes" id="UP000192602"/>
    </source>
</evidence>
<evidence type="ECO:0008006" key="5">
    <source>
        <dbReference type="Google" id="ProtNLM"/>
    </source>
</evidence>
<feature type="coiled-coil region" evidence="1">
    <location>
        <begin position="58"/>
        <end position="85"/>
    </location>
</feature>
<dbReference type="EMBL" id="FWWZ01000001">
    <property type="protein sequence ID" value="SMC08508.1"/>
    <property type="molecule type" value="Genomic_DNA"/>
</dbReference>
<name>A0A1W1WQD1_9BACT</name>
<sequence length="89" mass="10483">MDKRPQELADSLKKRSWLAEAFRYSMMALVVILMAIYIGALLFGTNSVEVLYQLNVVEKNLKRSINFLKKENARLQKEYFELKELEPKE</sequence>
<protein>
    <recommendedName>
        <fullName evidence="5">Septum formation initiator</fullName>
    </recommendedName>
</protein>